<evidence type="ECO:0000313" key="2">
    <source>
        <dbReference type="Proteomes" id="UP001239111"/>
    </source>
</evidence>
<evidence type="ECO:0000313" key="1">
    <source>
        <dbReference type="EMBL" id="KAJ8668434.1"/>
    </source>
</evidence>
<reference evidence="1" key="1">
    <citation type="submission" date="2023-04" db="EMBL/GenBank/DDBJ databases">
        <title>A chromosome-level genome assembly of the parasitoid wasp Eretmocerus hayati.</title>
        <authorList>
            <person name="Zhong Y."/>
            <person name="Liu S."/>
            <person name="Liu Y."/>
        </authorList>
    </citation>
    <scope>NUCLEOTIDE SEQUENCE</scope>
    <source>
        <strain evidence="1">ZJU_SS_LIU_2023</strain>
    </source>
</reference>
<protein>
    <submittedName>
        <fullName evidence="1">Uncharacterized protein</fullName>
    </submittedName>
</protein>
<accession>A0ACC2NDL4</accession>
<dbReference type="EMBL" id="CM056744">
    <property type="protein sequence ID" value="KAJ8668434.1"/>
    <property type="molecule type" value="Genomic_DNA"/>
</dbReference>
<sequence length="392" mass="43935">METSSTVSEQYWQCGYCVYLLPKENYDFTNHACFANFDPNTQDLYCEGNRLVIGGKAGVIDINNPQEPNGQEAYEEDEAMCGLDDECEENNNNANSQASTTKKTKSAERCAKWNGCNEILIEAVRVRPYLWNFHLPLKERLKDTVEDGWKEVQIALEAKKWFTIAQIIKRFSDLRDAYKKEKRKRDEECDPRNISSGSGRKAKNRKGFALFEHLTFLNAVQIHRKCSSNIPVPKPTQTSEVPNSDAQVPHLDAEVPDSCGNSVEASVPTQESRGGLIDEQAFDDATDFHCPGPNSATSPNSSLDAPKQFTYNKRKKSDSSDTSFRVELLKSLSQPLKNDNPVKGYLILIEAIMNKMPEDAQMDLGMRLVQIAREAQKAEAPVANSSNNPSHA</sequence>
<dbReference type="Proteomes" id="UP001239111">
    <property type="component" value="Chromosome 4"/>
</dbReference>
<proteinExistence type="predicted"/>
<keyword evidence="2" id="KW-1185">Reference proteome</keyword>
<comment type="caution">
    <text evidence="1">The sequence shown here is derived from an EMBL/GenBank/DDBJ whole genome shotgun (WGS) entry which is preliminary data.</text>
</comment>
<gene>
    <name evidence="1" type="ORF">QAD02_010097</name>
</gene>
<organism evidence="1 2">
    <name type="scientific">Eretmocerus hayati</name>
    <dbReference type="NCBI Taxonomy" id="131215"/>
    <lineage>
        <taxon>Eukaryota</taxon>
        <taxon>Metazoa</taxon>
        <taxon>Ecdysozoa</taxon>
        <taxon>Arthropoda</taxon>
        <taxon>Hexapoda</taxon>
        <taxon>Insecta</taxon>
        <taxon>Pterygota</taxon>
        <taxon>Neoptera</taxon>
        <taxon>Endopterygota</taxon>
        <taxon>Hymenoptera</taxon>
        <taxon>Apocrita</taxon>
        <taxon>Proctotrupomorpha</taxon>
        <taxon>Chalcidoidea</taxon>
        <taxon>Aphelinidae</taxon>
        <taxon>Aphelininae</taxon>
        <taxon>Eretmocerus</taxon>
    </lineage>
</organism>
<name>A0ACC2NDL4_9HYME</name>